<dbReference type="EMBL" id="MFGW01000224">
    <property type="protein sequence ID" value="OGF59071.1"/>
    <property type="molecule type" value="Genomic_DNA"/>
</dbReference>
<keyword evidence="2" id="KW-0547">Nucleotide-binding</keyword>
<dbReference type="STRING" id="1817863.A2Y62_13945"/>
<name>A0A1F5V817_9BACT</name>
<proteinExistence type="inferred from homology"/>
<dbReference type="Pfam" id="PF00437">
    <property type="entry name" value="T2SSE"/>
    <property type="match status" value="1"/>
</dbReference>
<dbReference type="PANTHER" id="PTHR30258:SF3">
    <property type="entry name" value="SLL1921 PROTEIN"/>
    <property type="match status" value="1"/>
</dbReference>
<reference evidence="5 6" key="1">
    <citation type="journal article" date="2016" name="Nat. Commun.">
        <title>Thousands of microbial genomes shed light on interconnected biogeochemical processes in an aquifer system.</title>
        <authorList>
            <person name="Anantharaman K."/>
            <person name="Brown C.T."/>
            <person name="Hug L.A."/>
            <person name="Sharon I."/>
            <person name="Castelle C.J."/>
            <person name="Probst A.J."/>
            <person name="Thomas B.C."/>
            <person name="Singh A."/>
            <person name="Wilkins M.J."/>
            <person name="Karaoz U."/>
            <person name="Brodie E.L."/>
            <person name="Williams K.H."/>
            <person name="Hubbard S.S."/>
            <person name="Banfield J.F."/>
        </authorList>
    </citation>
    <scope>NUCLEOTIDE SEQUENCE [LARGE SCALE GENOMIC DNA]</scope>
</reference>
<dbReference type="GO" id="GO:0005524">
    <property type="term" value="F:ATP binding"/>
    <property type="evidence" value="ECO:0007669"/>
    <property type="project" value="UniProtKB-KW"/>
</dbReference>
<dbReference type="InterPro" id="IPR027417">
    <property type="entry name" value="P-loop_NTPase"/>
</dbReference>
<dbReference type="CDD" id="cd01129">
    <property type="entry name" value="PulE-GspE-like"/>
    <property type="match status" value="1"/>
</dbReference>
<dbReference type="PANTHER" id="PTHR30258">
    <property type="entry name" value="TYPE II SECRETION SYSTEM PROTEIN GSPE-RELATED"/>
    <property type="match status" value="1"/>
</dbReference>
<organism evidence="5 6">
    <name type="scientific">Candidatus Fischerbacteria bacterium RBG_13_37_8</name>
    <dbReference type="NCBI Taxonomy" id="1817863"/>
    <lineage>
        <taxon>Bacteria</taxon>
        <taxon>Candidatus Fischeribacteriota</taxon>
    </lineage>
</organism>
<feature type="domain" description="Bacterial type II secretion system protein E" evidence="4">
    <location>
        <begin position="324"/>
        <end position="338"/>
    </location>
</feature>
<comment type="similarity">
    <text evidence="1">Belongs to the GSP E family.</text>
</comment>
<dbReference type="Gene3D" id="3.30.450.90">
    <property type="match status" value="1"/>
</dbReference>
<evidence type="ECO:0000256" key="1">
    <source>
        <dbReference type="ARBA" id="ARBA00006611"/>
    </source>
</evidence>
<evidence type="ECO:0000256" key="2">
    <source>
        <dbReference type="ARBA" id="ARBA00022741"/>
    </source>
</evidence>
<dbReference type="AlphaFoldDB" id="A0A1F5V817"/>
<keyword evidence="3" id="KW-0067">ATP-binding</keyword>
<dbReference type="GO" id="GO:0016887">
    <property type="term" value="F:ATP hydrolysis activity"/>
    <property type="evidence" value="ECO:0007669"/>
    <property type="project" value="TreeGrafter"/>
</dbReference>
<dbReference type="SUPFAM" id="SSF52540">
    <property type="entry name" value="P-loop containing nucleoside triphosphate hydrolases"/>
    <property type="match status" value="1"/>
</dbReference>
<evidence type="ECO:0000256" key="3">
    <source>
        <dbReference type="ARBA" id="ARBA00022840"/>
    </source>
</evidence>
<dbReference type="SMART" id="SM00382">
    <property type="entry name" value="AAA"/>
    <property type="match status" value="1"/>
</dbReference>
<dbReference type="InterPro" id="IPR003593">
    <property type="entry name" value="AAA+_ATPase"/>
</dbReference>
<evidence type="ECO:0000259" key="4">
    <source>
        <dbReference type="PROSITE" id="PS00662"/>
    </source>
</evidence>
<dbReference type="PROSITE" id="PS00662">
    <property type="entry name" value="T2SP_E"/>
    <property type="match status" value="1"/>
</dbReference>
<dbReference type="InterPro" id="IPR001482">
    <property type="entry name" value="T2SS/T4SS_dom"/>
</dbReference>
<dbReference type="GO" id="GO:0005886">
    <property type="term" value="C:plasma membrane"/>
    <property type="evidence" value="ECO:0007669"/>
    <property type="project" value="TreeGrafter"/>
</dbReference>
<dbReference type="Gene3D" id="3.40.50.300">
    <property type="entry name" value="P-loop containing nucleotide triphosphate hydrolases"/>
    <property type="match status" value="1"/>
</dbReference>
<sequence length="508" mass="56967">MPKKSKSIIQEFAELKNFTIDAPSVHLLSYLYCMKNRVVILNKVDPANSNPVNVGLANINNELLIEEIKSILNREIIPVRLNDFEIHKALKIGFYLEEEGVSFRLKLKPADEASNSPDATMVEVLNEIMGLAARLQATDIHIERYEDDVDVRFRIDGILHQITTSLNPESIAEAISRLKVLAGLDIVERRHAQDGRIIALYKEGGVERNIDFRLAVIPGPFGEDAVMRILDSAKPFIGLKKLSLSPEVHELFGNLVSNPEGMILVTGPTGSGKTTTLYSVLHDIQSIDKKILTVEDPIEYTFDKVNQKQVSEAMGFAEYARAFLRQNPDIMLIGEIRDEETAAVAFRAAYTGHLVLSTMHTNDAVRTISRLQTLKIDSNLIAGTLLGALAQRLLRTLCQNCLYETPPDEREKLYFGLKSNDTKFHKSHGCDKCDGIGFKGRIGIYELFVPDEELSDMIACEKPVHEIRHRALQKGMKSLLTDGLEKARQGLTSLAEIRRLVPYRHIIE</sequence>
<protein>
    <recommendedName>
        <fullName evidence="4">Bacterial type II secretion system protein E domain-containing protein</fullName>
    </recommendedName>
</protein>
<dbReference type="Proteomes" id="UP000178943">
    <property type="component" value="Unassembled WGS sequence"/>
</dbReference>
<evidence type="ECO:0000313" key="6">
    <source>
        <dbReference type="Proteomes" id="UP000178943"/>
    </source>
</evidence>
<accession>A0A1F5V817</accession>
<gene>
    <name evidence="5" type="ORF">A2Y62_13945</name>
</gene>
<evidence type="ECO:0000313" key="5">
    <source>
        <dbReference type="EMBL" id="OGF59071.1"/>
    </source>
</evidence>
<comment type="caution">
    <text evidence="5">The sequence shown here is derived from an EMBL/GenBank/DDBJ whole genome shotgun (WGS) entry which is preliminary data.</text>
</comment>